<evidence type="ECO:0000259" key="8">
    <source>
        <dbReference type="PROSITE" id="PS50893"/>
    </source>
</evidence>
<dbReference type="InterPro" id="IPR027417">
    <property type="entry name" value="P-loop_NTPase"/>
</dbReference>
<dbReference type="InterPro" id="IPR003593">
    <property type="entry name" value="AAA+_ATPase"/>
</dbReference>
<keyword evidence="10" id="KW-1185">Reference proteome</keyword>
<keyword evidence="7" id="KW-0472">Membrane</keyword>
<reference evidence="9" key="1">
    <citation type="journal article" date="2018" name="Int. J. Syst. Evol. Microbiol.">
        <title>Jatrophihabitans telluris sp. nov., isolated from sediment soil of lava forest wetlands and the emended description of the genus Jatrophihabitans.</title>
        <authorList>
            <person name="Lee K.C."/>
            <person name="Suh M.K."/>
            <person name="Eom M.K."/>
            <person name="Kim K.K."/>
            <person name="Kim J.S."/>
            <person name="Kim D.S."/>
            <person name="Ko S.H."/>
            <person name="Shin Y.K."/>
            <person name="Lee J.S."/>
        </authorList>
    </citation>
    <scope>NUCLEOTIDE SEQUENCE</scope>
    <source>
        <strain evidence="9">N237</strain>
    </source>
</reference>
<evidence type="ECO:0000313" key="9">
    <source>
        <dbReference type="EMBL" id="UQX89006.1"/>
    </source>
</evidence>
<protein>
    <submittedName>
        <fullName evidence="9">ABC transporter ATP-binding protein</fullName>
    </submittedName>
</protein>
<dbReference type="InterPro" id="IPR050388">
    <property type="entry name" value="ABC_Ni/Peptide_Import"/>
</dbReference>
<keyword evidence="3" id="KW-0813">Transport</keyword>
<dbReference type="PROSITE" id="PS50893">
    <property type="entry name" value="ABC_TRANSPORTER_2"/>
    <property type="match status" value="1"/>
</dbReference>
<dbReference type="CDD" id="cd03257">
    <property type="entry name" value="ABC_NikE_OppD_transporters"/>
    <property type="match status" value="1"/>
</dbReference>
<dbReference type="Pfam" id="PF00005">
    <property type="entry name" value="ABC_tran"/>
    <property type="match status" value="1"/>
</dbReference>
<dbReference type="NCBIfam" id="TIGR01727">
    <property type="entry name" value="oligo_HPY"/>
    <property type="match status" value="1"/>
</dbReference>
<keyword evidence="5" id="KW-0547">Nucleotide-binding</keyword>
<dbReference type="PANTHER" id="PTHR43297">
    <property type="entry name" value="OLIGOPEPTIDE TRANSPORT ATP-BINDING PROTEIN APPD"/>
    <property type="match status" value="1"/>
</dbReference>
<keyword evidence="4" id="KW-1003">Cell membrane</keyword>
<name>A0ABY4QZB1_9ACTN</name>
<evidence type="ECO:0000256" key="5">
    <source>
        <dbReference type="ARBA" id="ARBA00022741"/>
    </source>
</evidence>
<reference evidence="9" key="2">
    <citation type="submission" date="2022-05" db="EMBL/GenBank/DDBJ databases">
        <authorList>
            <person name="Kim J.-S."/>
            <person name="Lee K."/>
            <person name="Suh M."/>
            <person name="Eom M."/>
            <person name="Kim J.-S."/>
            <person name="Kim D.-S."/>
            <person name="Ko S.-H."/>
            <person name="Shin Y."/>
            <person name="Lee J.-S."/>
        </authorList>
    </citation>
    <scope>NUCLEOTIDE SEQUENCE</scope>
    <source>
        <strain evidence="9">N237</strain>
    </source>
</reference>
<dbReference type="InterPro" id="IPR003439">
    <property type="entry name" value="ABC_transporter-like_ATP-bd"/>
</dbReference>
<evidence type="ECO:0000256" key="7">
    <source>
        <dbReference type="ARBA" id="ARBA00023136"/>
    </source>
</evidence>
<evidence type="ECO:0000256" key="4">
    <source>
        <dbReference type="ARBA" id="ARBA00022475"/>
    </source>
</evidence>
<evidence type="ECO:0000256" key="1">
    <source>
        <dbReference type="ARBA" id="ARBA00004202"/>
    </source>
</evidence>
<dbReference type="RefSeq" id="WP_249772902.1">
    <property type="nucleotide sequence ID" value="NZ_CP097332.1"/>
</dbReference>
<comment type="similarity">
    <text evidence="2">Belongs to the ABC transporter superfamily.</text>
</comment>
<evidence type="ECO:0000313" key="10">
    <source>
        <dbReference type="Proteomes" id="UP001056336"/>
    </source>
</evidence>
<dbReference type="Proteomes" id="UP001056336">
    <property type="component" value="Chromosome"/>
</dbReference>
<dbReference type="Pfam" id="PF08352">
    <property type="entry name" value="oligo_HPY"/>
    <property type="match status" value="1"/>
</dbReference>
<organism evidence="9 10">
    <name type="scientific">Jatrophihabitans telluris</name>
    <dbReference type="NCBI Taxonomy" id="2038343"/>
    <lineage>
        <taxon>Bacteria</taxon>
        <taxon>Bacillati</taxon>
        <taxon>Actinomycetota</taxon>
        <taxon>Actinomycetes</taxon>
        <taxon>Jatrophihabitantales</taxon>
        <taxon>Jatrophihabitantaceae</taxon>
        <taxon>Jatrophihabitans</taxon>
    </lineage>
</organism>
<dbReference type="SUPFAM" id="SSF52540">
    <property type="entry name" value="P-loop containing nucleoside triphosphate hydrolases"/>
    <property type="match status" value="1"/>
</dbReference>
<evidence type="ECO:0000256" key="6">
    <source>
        <dbReference type="ARBA" id="ARBA00022840"/>
    </source>
</evidence>
<dbReference type="Gene3D" id="3.40.50.300">
    <property type="entry name" value="P-loop containing nucleotide triphosphate hydrolases"/>
    <property type="match status" value="1"/>
</dbReference>
<dbReference type="SMART" id="SM00382">
    <property type="entry name" value="AAA"/>
    <property type="match status" value="1"/>
</dbReference>
<dbReference type="GO" id="GO:0005524">
    <property type="term" value="F:ATP binding"/>
    <property type="evidence" value="ECO:0007669"/>
    <property type="project" value="UniProtKB-KW"/>
</dbReference>
<dbReference type="InterPro" id="IPR013563">
    <property type="entry name" value="Oligopep_ABC_C"/>
</dbReference>
<evidence type="ECO:0000256" key="2">
    <source>
        <dbReference type="ARBA" id="ARBA00005417"/>
    </source>
</evidence>
<proteinExistence type="inferred from homology"/>
<dbReference type="PANTHER" id="PTHR43297:SF2">
    <property type="entry name" value="DIPEPTIDE TRANSPORT ATP-BINDING PROTEIN DPPD"/>
    <property type="match status" value="1"/>
</dbReference>
<comment type="subcellular location">
    <subcellularLocation>
        <location evidence="1">Cell membrane</location>
        <topology evidence="1">Peripheral membrane protein</topology>
    </subcellularLocation>
</comment>
<accession>A0ABY4QZB1</accession>
<gene>
    <name evidence="9" type="ORF">M6D93_03160</name>
</gene>
<keyword evidence="6 9" id="KW-0067">ATP-binding</keyword>
<sequence>MTTVPVPPLLEVRDLRLDLAMTKGLQRRILRGVSFELRAGEALGVVGESGSGKSMTARAITRLLPNNATVHGRITFNGASVLDMSGSQLRRLRSQSIAMIFQDPRAHINPVRTVGDFLCEGLISTRHTSRRVAEATVRQLLADVQIPDADRRMRQRPYELSGGLLQRVMIAAALAIEPALLIADEPTTALDVTTQEEVMAILAELCRVRSLALLFITHDLELAGAVCDRTAVMYAGRVVESAPTRQLHADPRHPYTQALLAAQPAKAERGSRLPTVAGAPISAWEVGDGCSFQPRCPIASQACRTDDPRTREVLGSDVACHHAEQSKGAVA</sequence>
<dbReference type="EMBL" id="CP097332">
    <property type="protein sequence ID" value="UQX89006.1"/>
    <property type="molecule type" value="Genomic_DNA"/>
</dbReference>
<evidence type="ECO:0000256" key="3">
    <source>
        <dbReference type="ARBA" id="ARBA00022448"/>
    </source>
</evidence>
<feature type="domain" description="ABC transporter" evidence="8">
    <location>
        <begin position="10"/>
        <end position="260"/>
    </location>
</feature>